<accession>A0ABY8U4C5</accession>
<dbReference type="InterPro" id="IPR001701">
    <property type="entry name" value="Glyco_hydro_9"/>
</dbReference>
<proteinExistence type="inferred from homology"/>
<name>A0ABY8U4C5_TETOB</name>
<evidence type="ECO:0000256" key="5">
    <source>
        <dbReference type="ARBA" id="ARBA00023001"/>
    </source>
</evidence>
<evidence type="ECO:0000256" key="8">
    <source>
        <dbReference type="ARBA" id="ARBA00023326"/>
    </source>
</evidence>
<evidence type="ECO:0000256" key="9">
    <source>
        <dbReference type="PROSITE-ProRule" id="PRU10060"/>
    </source>
</evidence>
<evidence type="ECO:0000313" key="13">
    <source>
        <dbReference type="Proteomes" id="UP001244341"/>
    </source>
</evidence>
<dbReference type="InterPro" id="IPR000254">
    <property type="entry name" value="CBD"/>
</dbReference>
<dbReference type="InterPro" id="IPR012341">
    <property type="entry name" value="6hp_glycosidase-like_sf"/>
</dbReference>
<dbReference type="Pfam" id="PF00759">
    <property type="entry name" value="Glyco_hydro_9"/>
    <property type="match status" value="1"/>
</dbReference>
<evidence type="ECO:0000259" key="11">
    <source>
        <dbReference type="SMART" id="SM00236"/>
    </source>
</evidence>
<evidence type="ECO:0000256" key="7">
    <source>
        <dbReference type="ARBA" id="ARBA00023295"/>
    </source>
</evidence>
<feature type="active site" evidence="9">
    <location>
        <position position="468"/>
    </location>
</feature>
<dbReference type="InterPro" id="IPR008928">
    <property type="entry name" value="6-hairpin_glycosidase_sf"/>
</dbReference>
<dbReference type="Gene3D" id="1.50.10.10">
    <property type="match status" value="1"/>
</dbReference>
<keyword evidence="4 9" id="KW-0378">Hydrolase</keyword>
<evidence type="ECO:0000256" key="1">
    <source>
        <dbReference type="ARBA" id="ARBA00000966"/>
    </source>
</evidence>
<dbReference type="PROSITE" id="PS00698">
    <property type="entry name" value="GH9_3"/>
    <property type="match status" value="1"/>
</dbReference>
<keyword evidence="8 9" id="KW-0624">Polysaccharide degradation</keyword>
<dbReference type="SMART" id="SM00236">
    <property type="entry name" value="fCBD"/>
    <property type="match status" value="2"/>
</dbReference>
<protein>
    <recommendedName>
        <fullName evidence="10">Endoglucanase</fullName>
        <ecNumber evidence="10">3.2.1.4</ecNumber>
    </recommendedName>
</protein>
<feature type="active site" evidence="9">
    <location>
        <position position="477"/>
    </location>
</feature>
<reference evidence="12 13" key="1">
    <citation type="submission" date="2023-05" db="EMBL/GenBank/DDBJ databases">
        <title>A 100% complete, gapless, phased diploid assembly of the Scenedesmus obliquus UTEX 3031 genome.</title>
        <authorList>
            <person name="Biondi T.C."/>
            <person name="Hanschen E.R."/>
            <person name="Kwon T."/>
            <person name="Eng W."/>
            <person name="Kruse C.P.S."/>
            <person name="Koehler S.I."/>
            <person name="Kunde Y."/>
            <person name="Gleasner C.D."/>
            <person name="You Mak K.T."/>
            <person name="Polle J."/>
            <person name="Hovde B.T."/>
            <person name="Starkenburg S.R."/>
        </authorList>
    </citation>
    <scope>NUCLEOTIDE SEQUENCE [LARGE SCALE GENOMIC DNA]</scope>
    <source>
        <strain evidence="12 13">DOE0152z</strain>
    </source>
</reference>
<comment type="similarity">
    <text evidence="2 9 10">Belongs to the glycosyl hydrolase 9 (cellulase E) family.</text>
</comment>
<organism evidence="12 13">
    <name type="scientific">Tetradesmus obliquus</name>
    <name type="common">Green alga</name>
    <name type="synonym">Acutodesmus obliquus</name>
    <dbReference type="NCBI Taxonomy" id="3088"/>
    <lineage>
        <taxon>Eukaryota</taxon>
        <taxon>Viridiplantae</taxon>
        <taxon>Chlorophyta</taxon>
        <taxon>core chlorophytes</taxon>
        <taxon>Chlorophyceae</taxon>
        <taxon>CS clade</taxon>
        <taxon>Sphaeropleales</taxon>
        <taxon>Scenedesmaceae</taxon>
        <taxon>Tetradesmus</taxon>
    </lineage>
</organism>
<dbReference type="EC" id="3.2.1.4" evidence="10"/>
<dbReference type="EMBL" id="CP126214">
    <property type="protein sequence ID" value="WIA16299.1"/>
    <property type="molecule type" value="Genomic_DNA"/>
</dbReference>
<dbReference type="Proteomes" id="UP001244341">
    <property type="component" value="Chromosome 7b"/>
</dbReference>
<sequence length="792" mass="82633">MLLLLAFGSAQAEDDYSVLLGNSFLFYEGQMSGSLPAWNRMLASKPGGWKKSGHLNDGAPVNKDLAGGFYDAGDYLKCPLPLGWALANLAWSAMEFRPAYDAAGQLPYALNVIKWGTDWLMKAHVTASDTPSANVFVGQLADSSDHSYFGRPEHDTKTRQVYTVTAATGGADVASEYAAAFAAAASLFRNGSDAAYAAVLFKRAQQAFAFAEAYKSNWVTPPGVFQAYVTYASNGYLAHLAWAAAWMCKYDSSYCAKAEKYFTDAVTGGFQYSLGNDWDSVLPGAAVLMASMGLQAPAARAYLETGLLAKWEDTSSACPKPAYSAVCYTPKGLAYYSDWGTLRNTGNMMFIAALMGKYAEPGNRQKHICWTRMQMRYITGSLPGTGKSYVLGYGPSQPQRPHHRQSACSARYSEPCSPSDGGTCCAGEQGVGAGGCCTAANFFDSHAALITITGAIVGGPDQSDNYPDLRPDYQRSEVALDYNAGFTGAAAGLAQYAAAGQLAACGAGPVNPQPSPPPAFQQCGGFRDGCASCADAPWTGTCCAAGLKCTRDNAWYWMCSQDKSAPQPPPSPTPPPPGGSCSKPLPLWSACGGRSGCPPDVVAAGKCLDSQWAGYCCSSGAACVRSSEWYYQCKPSLTTTAIPSAFSGGAAAAAFAGAEDTAAAAAAVLAQSNYDSLTIQPLVNNNNVPASVRPTASVLLSRQGEPVAGAAVQITVTTTKRKPGRPDLTLTVTATSEATTAADGVASVVMPRRVMGAAADTSVISAVTGSARARGVKGTIVVGADDVEVTWV</sequence>
<keyword evidence="5 10" id="KW-0136">Cellulose degradation</keyword>
<feature type="domain" description="CBM1" evidence="11">
    <location>
        <begin position="586"/>
        <end position="634"/>
    </location>
</feature>
<feature type="domain" description="CBM1" evidence="11">
    <location>
        <begin position="518"/>
        <end position="560"/>
    </location>
</feature>
<dbReference type="PANTHER" id="PTHR22298">
    <property type="entry name" value="ENDO-1,4-BETA-GLUCANASE"/>
    <property type="match status" value="1"/>
</dbReference>
<dbReference type="SUPFAM" id="SSF48208">
    <property type="entry name" value="Six-hairpin glycosidases"/>
    <property type="match status" value="1"/>
</dbReference>
<evidence type="ECO:0000256" key="4">
    <source>
        <dbReference type="ARBA" id="ARBA00022801"/>
    </source>
</evidence>
<gene>
    <name evidence="12" type="ORF">OEZ85_013000</name>
</gene>
<evidence type="ECO:0000256" key="6">
    <source>
        <dbReference type="ARBA" id="ARBA00023277"/>
    </source>
</evidence>
<keyword evidence="7 9" id="KW-0326">Glycosidase</keyword>
<evidence type="ECO:0000256" key="2">
    <source>
        <dbReference type="ARBA" id="ARBA00007072"/>
    </source>
</evidence>
<keyword evidence="13" id="KW-1185">Reference proteome</keyword>
<evidence type="ECO:0000256" key="3">
    <source>
        <dbReference type="ARBA" id="ARBA00022729"/>
    </source>
</evidence>
<evidence type="ECO:0000256" key="10">
    <source>
        <dbReference type="RuleBase" id="RU361166"/>
    </source>
</evidence>
<keyword evidence="6 9" id="KW-0119">Carbohydrate metabolism</keyword>
<dbReference type="InterPro" id="IPR033126">
    <property type="entry name" value="Glyco_hydro_9_Asp/Glu_AS"/>
</dbReference>
<comment type="catalytic activity">
    <reaction evidence="1 10">
        <text>Endohydrolysis of (1-&gt;4)-beta-D-glucosidic linkages in cellulose, lichenin and cereal beta-D-glucans.</text>
        <dbReference type="EC" id="3.2.1.4"/>
    </reaction>
</comment>
<evidence type="ECO:0000313" key="12">
    <source>
        <dbReference type="EMBL" id="WIA16299.1"/>
    </source>
</evidence>
<keyword evidence="3" id="KW-0732">Signal</keyword>